<evidence type="ECO:0000313" key="3">
    <source>
        <dbReference type="Proteomes" id="UP000604046"/>
    </source>
</evidence>
<keyword evidence="1" id="KW-1133">Transmembrane helix</keyword>
<comment type="caution">
    <text evidence="2">The sequence shown here is derived from an EMBL/GenBank/DDBJ whole genome shotgun (WGS) entry which is preliminary data.</text>
</comment>
<feature type="transmembrane region" description="Helical" evidence="1">
    <location>
        <begin position="280"/>
        <end position="302"/>
    </location>
</feature>
<keyword evidence="1" id="KW-0812">Transmembrane</keyword>
<proteinExistence type="predicted"/>
<feature type="transmembrane region" description="Helical" evidence="1">
    <location>
        <begin position="739"/>
        <end position="759"/>
    </location>
</feature>
<organism evidence="2 3">
    <name type="scientific">Symbiodinium natans</name>
    <dbReference type="NCBI Taxonomy" id="878477"/>
    <lineage>
        <taxon>Eukaryota</taxon>
        <taxon>Sar</taxon>
        <taxon>Alveolata</taxon>
        <taxon>Dinophyceae</taxon>
        <taxon>Suessiales</taxon>
        <taxon>Symbiodiniaceae</taxon>
        <taxon>Symbiodinium</taxon>
    </lineage>
</organism>
<accession>A0A812R487</accession>
<name>A0A812R487_9DINO</name>
<reference evidence="2" key="1">
    <citation type="submission" date="2021-02" db="EMBL/GenBank/DDBJ databases">
        <authorList>
            <person name="Dougan E. K."/>
            <person name="Rhodes N."/>
            <person name="Thang M."/>
            <person name="Chan C."/>
        </authorList>
    </citation>
    <scope>NUCLEOTIDE SEQUENCE</scope>
</reference>
<feature type="transmembrane region" description="Helical" evidence="1">
    <location>
        <begin position="713"/>
        <end position="732"/>
    </location>
</feature>
<dbReference type="PANTHER" id="PTHR11319:SF35">
    <property type="entry name" value="OUTER MEMBRANE PROTEIN PMPC-RELATED"/>
    <property type="match status" value="1"/>
</dbReference>
<dbReference type="PANTHER" id="PTHR11319">
    <property type="entry name" value="G PROTEIN-COUPLED RECEPTOR-RELATED"/>
    <property type="match status" value="1"/>
</dbReference>
<dbReference type="AlphaFoldDB" id="A0A812R487"/>
<evidence type="ECO:0000313" key="2">
    <source>
        <dbReference type="EMBL" id="CAE7417024.1"/>
    </source>
</evidence>
<keyword evidence="3" id="KW-1185">Reference proteome</keyword>
<protein>
    <submittedName>
        <fullName evidence="2">SVEP1 protein</fullName>
    </submittedName>
</protein>
<keyword evidence="1" id="KW-0472">Membrane</keyword>
<evidence type="ECO:0000256" key="1">
    <source>
        <dbReference type="SAM" id="Phobius"/>
    </source>
</evidence>
<feature type="transmembrane region" description="Helical" evidence="1">
    <location>
        <begin position="603"/>
        <end position="624"/>
    </location>
</feature>
<gene>
    <name evidence="2" type="primary">SVEP1</name>
    <name evidence="2" type="ORF">SNAT2548_LOCUS22676</name>
</gene>
<dbReference type="EMBL" id="CAJNDS010002296">
    <property type="protein sequence ID" value="CAE7417024.1"/>
    <property type="molecule type" value="Genomic_DNA"/>
</dbReference>
<sequence length="1159" mass="129227">MFSCPPNADSDPASTELQDCFCFPRYHAELFGGQLSRCVSCESYEGLLCAGGFLPNTEKVHRQPVALPGFFQTGLTTAVECMLEMADGSSICLGGAACLNKSVSCSGEWLSGCATGAEGVLCGECAEGFGRAAPDELCEPCLKGTWWLIQAICADVFQKVTLNFALAIMAASAAVKKRGGLYTSVIRLGMQWLTACSVLAHFRLEGLQAFSWAHALRDRDEEASAPSFAWPEVTGLFRSFFNIQVLPSLASVYQAASCQASEMLPGDRVAHMVAPGLYELLLPFFIVLGTTVMCMLVVYLCVPIGNRCGIEFNLAARERLAKAKATQKLRRAAEPILLEEGMSWEDVEASGTLEALSMSKIKLLPFHAEYFVTTMLRRSGTWVRILRAKRALKDPELQAQHGRFSNFNVFKEDVPPQAMALVAVPADCSDEQFLAELALAALAWKLCCTHRAVAQSGLELASVARAFLAKFRSADDLQDASFKDTFSMMVEDICAQLQLEEQQEEEQAVESRSSGKQLGPGDVTALNFGLFTSRPSPLTLLRQSSPVIWLTLLMRMWPQLLRSYLLFIQCMVVPEDNGASQHRLVHHPEVVCWSKNHWPLATVAILGLLLWCLGLPLALFLKIWRSPDRLSQENSRKYGFFIEGYEPRFWWWDIVVKRLDIAVMLLIAYTSIAPDDRSKLLLFPLISAIQLGIACCCKPFANDQAQILDFLEVVLMGSRFVLFAAIAVLLVLNPSSRTTLLVSVMLLLLLLVVSMFLLLHAASQKMREYLAGEHHEDEEELYLEQHRHKTSFKELGVQGKERAIRIFLPLLQEDEHTRCVVSWSCFDDKVLFQSQASHCSSGYRPQQSTIVGSPRSPRLQWMKQARNAILRVGRSYQEATLAQAFEEFVSLWIRDLQQGQLPAVQHVLCSLAAANRRVPAALRRQSAVPMWVSEVHRLCDLSDPNGPQGKAVLSLQQLTAALKRLSTLNKADAVMLVNEVSRVLAQCRGAGDVPLEHVEVLQAAAEKEEDPQEEPPPSIMANAESLTKDMQLQYLANEVRHWRRRATKLGRQRQRQPQGRNKEIMATAEPLAKEEQSQYLANEVRHWRRKAKKLGRQKQKLIQRRNKEVSELRTKVTKALTLMNAPETPQRTRGAVQASPPHFLCSSSVFGPKLAAARL</sequence>
<dbReference type="Proteomes" id="UP000604046">
    <property type="component" value="Unassembled WGS sequence"/>
</dbReference>